<dbReference type="AlphaFoldDB" id="A0AA97BD08"/>
<accession>A0AA97BD08</accession>
<reference evidence="2" key="1">
    <citation type="submission" date="2020-05" db="EMBL/GenBank/DDBJ databases">
        <authorList>
            <person name="Zhu T."/>
            <person name="Keshari N."/>
            <person name="Lu X."/>
        </authorList>
    </citation>
    <scope>NUCLEOTIDE SEQUENCE</scope>
    <source>
        <strain evidence="2">NK1-22</strain>
    </source>
</reference>
<dbReference type="InterPro" id="IPR051534">
    <property type="entry name" value="CBASS_pafABC_assoc_protein"/>
</dbReference>
<dbReference type="RefSeq" id="WP_316786245.1">
    <property type="nucleotide sequence ID" value="NZ_CP053540.1"/>
</dbReference>
<dbReference type="KEGG" id="tog:HNI00_11475"/>
<dbReference type="InterPro" id="IPR057727">
    <property type="entry name" value="WCX_dom"/>
</dbReference>
<feature type="domain" description="WCX" evidence="1">
    <location>
        <begin position="238"/>
        <end position="279"/>
    </location>
</feature>
<evidence type="ECO:0000259" key="1">
    <source>
        <dbReference type="Pfam" id="PF25583"/>
    </source>
</evidence>
<dbReference type="PANTHER" id="PTHR34580:SF3">
    <property type="entry name" value="PROTEIN PAFB"/>
    <property type="match status" value="1"/>
</dbReference>
<protein>
    <submittedName>
        <fullName evidence="2">WYL domain-containing protein</fullName>
    </submittedName>
</protein>
<organism evidence="2">
    <name type="scientific">Thermoleptolyngbya oregonensis NK1-22</name>
    <dbReference type="NCBI Taxonomy" id="2547457"/>
    <lineage>
        <taxon>Bacteria</taxon>
        <taxon>Bacillati</taxon>
        <taxon>Cyanobacteriota</taxon>
        <taxon>Cyanophyceae</taxon>
        <taxon>Oculatellales</taxon>
        <taxon>Oculatellaceae</taxon>
        <taxon>Thermoleptolyngbya</taxon>
    </lineage>
</organism>
<gene>
    <name evidence="2" type="ORF">HNI00_11475</name>
</gene>
<dbReference type="PANTHER" id="PTHR34580">
    <property type="match status" value="1"/>
</dbReference>
<evidence type="ECO:0000313" key="2">
    <source>
        <dbReference type="EMBL" id="WOB43704.1"/>
    </source>
</evidence>
<sequence length="286" mass="33809">MPQKRSSITLSIEEHEKAQLEQLALDFDQTWGDKPNVSKLLKAIARGKLRLAVNHDWSRDRIDTCNKALNLLKDAGQINEALELAQLLLERSELSHPLRQEIECWVNQPTAPWRTDLDRCIRLHRPFKLVYQDAADRLWNFTVRHAKIERHEDRQYLDCWCDETEGNQDIEPLRHNRSLRLDRIPDEAVIAPADGQWQPELSHIEIELHLRRGLALGYRTKTGADLTNEWLPEQQIRRVVRRIHNTFWFFREVRRYGSECVIVSPEAVRDRFKQELLAMIEQYNAD</sequence>
<proteinExistence type="predicted"/>
<dbReference type="Pfam" id="PF25583">
    <property type="entry name" value="WCX"/>
    <property type="match status" value="1"/>
</dbReference>
<dbReference type="EMBL" id="CP053540">
    <property type="protein sequence ID" value="WOB43704.1"/>
    <property type="molecule type" value="Genomic_DNA"/>
</dbReference>
<name>A0AA97BD08_9CYAN</name>